<keyword evidence="3" id="KW-0808">Transferase</keyword>
<evidence type="ECO:0000313" key="5">
    <source>
        <dbReference type="EMBL" id="GEJ58169.1"/>
    </source>
</evidence>
<dbReference type="InterPro" id="IPR001173">
    <property type="entry name" value="Glyco_trans_2-like"/>
</dbReference>
<reference evidence="6" key="1">
    <citation type="journal article" date="2020" name="Appl. Environ. Microbiol.">
        <title>Diazotrophic Anaeromyxobacter Isolates from Soils.</title>
        <authorList>
            <person name="Masuda Y."/>
            <person name="Yamanaka H."/>
            <person name="Xu Z.X."/>
            <person name="Shiratori Y."/>
            <person name="Aono T."/>
            <person name="Amachi S."/>
            <person name="Senoo K."/>
            <person name="Itoh H."/>
        </authorList>
    </citation>
    <scope>NUCLEOTIDE SEQUENCE [LARGE SCALE GENOMIC DNA]</scope>
    <source>
        <strain evidence="6">R267</strain>
    </source>
</reference>
<keyword evidence="6" id="KW-1185">Reference proteome</keyword>
<evidence type="ECO:0000256" key="1">
    <source>
        <dbReference type="ARBA" id="ARBA00006739"/>
    </source>
</evidence>
<dbReference type="AlphaFoldDB" id="A0A7I9VPU1"/>
<dbReference type="EMBL" id="BJTG01000007">
    <property type="protein sequence ID" value="GEJ58169.1"/>
    <property type="molecule type" value="Genomic_DNA"/>
</dbReference>
<dbReference type="CDD" id="cd00761">
    <property type="entry name" value="Glyco_tranf_GTA_type"/>
    <property type="match status" value="1"/>
</dbReference>
<comment type="caution">
    <text evidence="5">The sequence shown here is derived from an EMBL/GenBank/DDBJ whole genome shotgun (WGS) entry which is preliminary data.</text>
</comment>
<accession>A0A7I9VPU1</accession>
<dbReference type="InterPro" id="IPR050834">
    <property type="entry name" value="Glycosyltransf_2"/>
</dbReference>
<comment type="similarity">
    <text evidence="1">Belongs to the glycosyltransferase 2 family.</text>
</comment>
<dbReference type="Proteomes" id="UP000503640">
    <property type="component" value="Unassembled WGS sequence"/>
</dbReference>
<dbReference type="RefSeq" id="WP_176066478.1">
    <property type="nucleotide sequence ID" value="NZ_BJTG01000007.1"/>
</dbReference>
<name>A0A7I9VPU1_9BACT</name>
<dbReference type="Pfam" id="PF00535">
    <property type="entry name" value="Glycos_transf_2"/>
    <property type="match status" value="1"/>
</dbReference>
<dbReference type="SUPFAM" id="SSF53448">
    <property type="entry name" value="Nucleotide-diphospho-sugar transferases"/>
    <property type="match status" value="1"/>
</dbReference>
<gene>
    <name evidence="5" type="ORF">AMYX_29100</name>
</gene>
<dbReference type="InterPro" id="IPR029044">
    <property type="entry name" value="Nucleotide-diphossugar_trans"/>
</dbReference>
<dbReference type="Gene3D" id="3.90.550.10">
    <property type="entry name" value="Spore Coat Polysaccharide Biosynthesis Protein SpsA, Chain A"/>
    <property type="match status" value="1"/>
</dbReference>
<dbReference type="PANTHER" id="PTHR43685:SF5">
    <property type="entry name" value="GLYCOSYLTRANSFERASE EPSE-RELATED"/>
    <property type="match status" value="1"/>
</dbReference>
<proteinExistence type="inferred from homology"/>
<evidence type="ECO:0000259" key="4">
    <source>
        <dbReference type="Pfam" id="PF00535"/>
    </source>
</evidence>
<organism evidence="5 6">
    <name type="scientific">Anaeromyxobacter diazotrophicus</name>
    <dbReference type="NCBI Taxonomy" id="2590199"/>
    <lineage>
        <taxon>Bacteria</taxon>
        <taxon>Pseudomonadati</taxon>
        <taxon>Myxococcota</taxon>
        <taxon>Myxococcia</taxon>
        <taxon>Myxococcales</taxon>
        <taxon>Cystobacterineae</taxon>
        <taxon>Anaeromyxobacteraceae</taxon>
        <taxon>Anaeromyxobacter</taxon>
    </lineage>
</organism>
<keyword evidence="2" id="KW-0328">Glycosyltransferase</keyword>
<evidence type="ECO:0000256" key="3">
    <source>
        <dbReference type="ARBA" id="ARBA00022679"/>
    </source>
</evidence>
<sequence length="306" mass="34009">MSLDRPAVTIGLPFFNAARTLREALQSIFAQTHQDWELLLVDDGSRDGSLALARAVDDPRVRVLSDGVNRGVVYRLNQMAELARAPYLCRLDDDDLMHPRRIEAQVAYLEAHPDVDVVSSPLISIDEAGAIRGIRGAGAARVGDPVSALRGCPLAQGAAMGRTRWFAENRYDPRYLRAEDHELWCRTAPHSRFAVTDEAYLFCREPAEVNLRKYVLSCRTDRRIYRQYGPARVGRRGTAVLVAQSFAKEGLYRAACRLGLAGRLVARRNRPEPPEAVARAAAVLEQVRRTAVPGLDGEPARRRTQG</sequence>
<dbReference type="GO" id="GO:0016757">
    <property type="term" value="F:glycosyltransferase activity"/>
    <property type="evidence" value="ECO:0007669"/>
    <property type="project" value="UniProtKB-KW"/>
</dbReference>
<protein>
    <recommendedName>
        <fullName evidence="4">Glycosyltransferase 2-like domain-containing protein</fullName>
    </recommendedName>
</protein>
<feature type="domain" description="Glycosyltransferase 2-like" evidence="4">
    <location>
        <begin position="10"/>
        <end position="129"/>
    </location>
</feature>
<evidence type="ECO:0000256" key="2">
    <source>
        <dbReference type="ARBA" id="ARBA00022676"/>
    </source>
</evidence>
<evidence type="ECO:0000313" key="6">
    <source>
        <dbReference type="Proteomes" id="UP000503640"/>
    </source>
</evidence>
<dbReference type="PANTHER" id="PTHR43685">
    <property type="entry name" value="GLYCOSYLTRANSFERASE"/>
    <property type="match status" value="1"/>
</dbReference>